<dbReference type="PROSITE" id="PS50127">
    <property type="entry name" value="UBC_2"/>
    <property type="match status" value="1"/>
</dbReference>
<dbReference type="PANTHER" id="PTHR24067">
    <property type="entry name" value="UBIQUITIN-CONJUGATING ENZYME E2"/>
    <property type="match status" value="1"/>
</dbReference>
<evidence type="ECO:0000259" key="1">
    <source>
        <dbReference type="PROSITE" id="PS50127"/>
    </source>
</evidence>
<dbReference type="InterPro" id="IPR000608">
    <property type="entry name" value="UBC"/>
</dbReference>
<accession>A0A6B2LMQ9</accession>
<protein>
    <recommendedName>
        <fullName evidence="1">UBC core domain-containing protein</fullName>
    </recommendedName>
</protein>
<dbReference type="InterPro" id="IPR016135">
    <property type="entry name" value="UBQ-conjugating_enzyme/RWD"/>
</dbReference>
<dbReference type="InterPro" id="IPR050113">
    <property type="entry name" value="Ub_conjugating_enzyme"/>
</dbReference>
<dbReference type="EMBL" id="GIBP01009480">
    <property type="protein sequence ID" value="NDV38449.1"/>
    <property type="molecule type" value="Transcribed_RNA"/>
</dbReference>
<organism evidence="2">
    <name type="scientific">Arcella intermedia</name>
    <dbReference type="NCBI Taxonomy" id="1963864"/>
    <lineage>
        <taxon>Eukaryota</taxon>
        <taxon>Amoebozoa</taxon>
        <taxon>Tubulinea</taxon>
        <taxon>Elardia</taxon>
        <taxon>Arcellinida</taxon>
        <taxon>Sphaerothecina</taxon>
        <taxon>Arcellidae</taxon>
        <taxon>Arcella</taxon>
    </lineage>
</organism>
<dbReference type="SMART" id="SM00212">
    <property type="entry name" value="UBCc"/>
    <property type="match status" value="1"/>
</dbReference>
<dbReference type="SUPFAM" id="SSF54495">
    <property type="entry name" value="UBC-like"/>
    <property type="match status" value="1"/>
</dbReference>
<sequence>MKRLQKEYGDLQKEKIEWAEITLAGGSNLFEWNCKIQGPPESPYEKGVFLVNFKMPPEYPFKQPVVKFETPIWHPNVDDKGTLCQQVFGTWSPQLKIENVLGMVRQVMIEPSLASPLNVEAGELYSKNKSEFIKKAQAHTAQHAKK</sequence>
<feature type="domain" description="UBC core" evidence="1">
    <location>
        <begin position="1"/>
        <end position="145"/>
    </location>
</feature>
<dbReference type="Pfam" id="PF00179">
    <property type="entry name" value="UQ_con"/>
    <property type="match status" value="1"/>
</dbReference>
<evidence type="ECO:0000313" key="2">
    <source>
        <dbReference type="EMBL" id="NDV38449.1"/>
    </source>
</evidence>
<dbReference type="AlphaFoldDB" id="A0A6B2LMQ9"/>
<reference evidence="2" key="1">
    <citation type="journal article" date="2020" name="J. Eukaryot. Microbiol.">
        <title>De novo Sequencing, Assembly and Annotation of the Transcriptome for the Free-Living Testate Amoeba Arcella intermedia.</title>
        <authorList>
            <person name="Ribeiro G.M."/>
            <person name="Porfirio-Sousa A.L."/>
            <person name="Maurer-Alcala X.X."/>
            <person name="Katz L.A."/>
            <person name="Lahr D.J.G."/>
        </authorList>
    </citation>
    <scope>NUCLEOTIDE SEQUENCE</scope>
</reference>
<name>A0A6B2LMQ9_9EUKA</name>
<proteinExistence type="predicted"/>
<dbReference type="Gene3D" id="3.10.110.10">
    <property type="entry name" value="Ubiquitin Conjugating Enzyme"/>
    <property type="match status" value="1"/>
</dbReference>